<comment type="cofactor">
    <cofactor evidence="1">
        <name>[4Fe-4S] cluster</name>
        <dbReference type="ChEBI" id="CHEBI:49883"/>
    </cofactor>
</comment>
<sequence length="352" mass="40518">MNKQVLQLLEDFYSQKLLRKQIKAATNKLDALILDLSVSYACNLNCKHCYWGDTTLVGNPLSLNEWKTVIEAFYDQGCRHFHFSGKESSLNSQIPQLCKYVKQLDAGNFCGIISNASSNLPFFEAVSNDIDYLEISVDGLPEQHDFIRGAGSFDKMEHNLKQLISWINPEKINLATSLYQGNQSCMPELIFRFSSLGITKFFASPILPIGHAKNLSHQLISNEDYSRLIQKTHHFLEESEQALNIYFCIQHHTIPDFWQEDAYLRKRFEQFLATGQNVEEKLNNSWLQFSFEFFDLPYLYQMVISPDGYVLPKPDCFHAKNYHELSLENISTEGLKSILKKRKSAIIQSISS</sequence>
<feature type="domain" description="Radical SAM core" evidence="6">
    <location>
        <begin position="28"/>
        <end position="238"/>
    </location>
</feature>
<dbReference type="Gene3D" id="3.20.20.70">
    <property type="entry name" value="Aldolase class I"/>
    <property type="match status" value="1"/>
</dbReference>
<dbReference type="InterPro" id="IPR007197">
    <property type="entry name" value="rSAM"/>
</dbReference>
<dbReference type="CDD" id="cd01335">
    <property type="entry name" value="Radical_SAM"/>
    <property type="match status" value="1"/>
</dbReference>
<evidence type="ECO:0000259" key="6">
    <source>
        <dbReference type="PROSITE" id="PS51918"/>
    </source>
</evidence>
<dbReference type="AlphaFoldDB" id="A0A1I2IP51"/>
<evidence type="ECO:0000256" key="3">
    <source>
        <dbReference type="ARBA" id="ARBA00022723"/>
    </source>
</evidence>
<dbReference type="GO" id="GO:0051536">
    <property type="term" value="F:iron-sulfur cluster binding"/>
    <property type="evidence" value="ECO:0007669"/>
    <property type="project" value="UniProtKB-KW"/>
</dbReference>
<evidence type="ECO:0000313" key="7">
    <source>
        <dbReference type="EMBL" id="SFF43413.1"/>
    </source>
</evidence>
<accession>A0A1I2IP51</accession>
<dbReference type="InterPro" id="IPR058240">
    <property type="entry name" value="rSAM_sf"/>
</dbReference>
<dbReference type="STRING" id="655355.SAMN05216283_106132"/>
<protein>
    <submittedName>
        <fullName evidence="7">Radical SAM superfamily enzyme, MoaA/NifB/PqqE/SkfB family</fullName>
    </submittedName>
</protein>
<dbReference type="Proteomes" id="UP000198964">
    <property type="component" value="Unassembled WGS sequence"/>
</dbReference>
<dbReference type="InterPro" id="IPR050377">
    <property type="entry name" value="Radical_SAM_PqqE_MftC-like"/>
</dbReference>
<dbReference type="GO" id="GO:0003824">
    <property type="term" value="F:catalytic activity"/>
    <property type="evidence" value="ECO:0007669"/>
    <property type="project" value="InterPro"/>
</dbReference>
<dbReference type="PANTHER" id="PTHR11228:SF35">
    <property type="entry name" value="MOLYBDENUM COFACTOR BIOSYNTHESIS PROTEIN A-RELATED"/>
    <property type="match status" value="1"/>
</dbReference>
<evidence type="ECO:0000256" key="4">
    <source>
        <dbReference type="ARBA" id="ARBA00023004"/>
    </source>
</evidence>
<dbReference type="SUPFAM" id="SSF102114">
    <property type="entry name" value="Radical SAM enzymes"/>
    <property type="match status" value="1"/>
</dbReference>
<dbReference type="CDD" id="cd21109">
    <property type="entry name" value="SPASM"/>
    <property type="match status" value="1"/>
</dbReference>
<gene>
    <name evidence="7" type="ORF">SAMN05216283_106132</name>
</gene>
<dbReference type="RefSeq" id="WP_093920264.1">
    <property type="nucleotide sequence ID" value="NZ_FONW01000006.1"/>
</dbReference>
<keyword evidence="5" id="KW-0411">Iron-sulfur</keyword>
<dbReference type="PROSITE" id="PS51918">
    <property type="entry name" value="RADICAL_SAM"/>
    <property type="match status" value="1"/>
</dbReference>
<name>A0A1I2IP51_9BACT</name>
<evidence type="ECO:0000256" key="5">
    <source>
        <dbReference type="ARBA" id="ARBA00023014"/>
    </source>
</evidence>
<evidence type="ECO:0000256" key="1">
    <source>
        <dbReference type="ARBA" id="ARBA00001966"/>
    </source>
</evidence>
<keyword evidence="8" id="KW-1185">Reference proteome</keyword>
<dbReference type="PANTHER" id="PTHR11228">
    <property type="entry name" value="RADICAL SAM DOMAIN PROTEIN"/>
    <property type="match status" value="1"/>
</dbReference>
<dbReference type="SFLD" id="SFLDS00029">
    <property type="entry name" value="Radical_SAM"/>
    <property type="match status" value="1"/>
</dbReference>
<dbReference type="Pfam" id="PF04055">
    <property type="entry name" value="Radical_SAM"/>
    <property type="match status" value="1"/>
</dbReference>
<evidence type="ECO:0000256" key="2">
    <source>
        <dbReference type="ARBA" id="ARBA00022691"/>
    </source>
</evidence>
<dbReference type="EMBL" id="FONW01000006">
    <property type="protein sequence ID" value="SFF43413.1"/>
    <property type="molecule type" value="Genomic_DNA"/>
</dbReference>
<keyword evidence="3" id="KW-0479">Metal-binding</keyword>
<proteinExistence type="predicted"/>
<organism evidence="7 8">
    <name type="scientific">Sunxiuqinia elliptica</name>
    <dbReference type="NCBI Taxonomy" id="655355"/>
    <lineage>
        <taxon>Bacteria</taxon>
        <taxon>Pseudomonadati</taxon>
        <taxon>Bacteroidota</taxon>
        <taxon>Bacteroidia</taxon>
        <taxon>Marinilabiliales</taxon>
        <taxon>Prolixibacteraceae</taxon>
        <taxon>Sunxiuqinia</taxon>
    </lineage>
</organism>
<reference evidence="7 8" key="1">
    <citation type="submission" date="2016-10" db="EMBL/GenBank/DDBJ databases">
        <authorList>
            <person name="de Groot N.N."/>
        </authorList>
    </citation>
    <scope>NUCLEOTIDE SEQUENCE [LARGE SCALE GENOMIC DNA]</scope>
    <source>
        <strain evidence="7 8">CGMCC 1.9156</strain>
    </source>
</reference>
<dbReference type="GO" id="GO:0046872">
    <property type="term" value="F:metal ion binding"/>
    <property type="evidence" value="ECO:0007669"/>
    <property type="project" value="UniProtKB-KW"/>
</dbReference>
<dbReference type="SFLD" id="SFLDG01067">
    <property type="entry name" value="SPASM/twitch_domain_containing"/>
    <property type="match status" value="1"/>
</dbReference>
<evidence type="ECO:0000313" key="8">
    <source>
        <dbReference type="Proteomes" id="UP000198964"/>
    </source>
</evidence>
<keyword evidence="2" id="KW-0949">S-adenosyl-L-methionine</keyword>
<dbReference type="InterPro" id="IPR013785">
    <property type="entry name" value="Aldolase_TIM"/>
</dbReference>
<keyword evidence="4" id="KW-0408">Iron</keyword>